<dbReference type="EMBL" id="CAMXCT010003130">
    <property type="protein sequence ID" value="CAI4002617.1"/>
    <property type="molecule type" value="Genomic_DNA"/>
</dbReference>
<proteinExistence type="predicted"/>
<keyword evidence="3" id="KW-1185">Reference proteome</keyword>
<evidence type="ECO:0000313" key="2">
    <source>
        <dbReference type="EMBL" id="CAL4789929.1"/>
    </source>
</evidence>
<dbReference type="OrthoDB" id="75140at2759"/>
<protein>
    <submittedName>
        <fullName evidence="2">Exoglucanase-6A</fullName>
    </submittedName>
</protein>
<dbReference type="EMBL" id="CAMXCT020003130">
    <property type="protein sequence ID" value="CAL1155992.1"/>
    <property type="molecule type" value="Genomic_DNA"/>
</dbReference>
<dbReference type="AlphaFoldDB" id="A0A9P1D1J2"/>
<dbReference type="Proteomes" id="UP001152797">
    <property type="component" value="Unassembled WGS sequence"/>
</dbReference>
<dbReference type="EMBL" id="CAMXCT030003130">
    <property type="protein sequence ID" value="CAL4789929.1"/>
    <property type="molecule type" value="Genomic_DNA"/>
</dbReference>
<reference evidence="2 3" key="2">
    <citation type="submission" date="2024-05" db="EMBL/GenBank/DDBJ databases">
        <authorList>
            <person name="Chen Y."/>
            <person name="Shah S."/>
            <person name="Dougan E. K."/>
            <person name="Thang M."/>
            <person name="Chan C."/>
        </authorList>
    </citation>
    <scope>NUCLEOTIDE SEQUENCE [LARGE SCALE GENOMIC DNA]</scope>
</reference>
<comment type="caution">
    <text evidence="1">The sequence shown here is derived from an EMBL/GenBank/DDBJ whole genome shotgun (WGS) entry which is preliminary data.</text>
</comment>
<gene>
    <name evidence="1" type="ORF">C1SCF055_LOCUS28560</name>
</gene>
<name>A0A9P1D1J2_9DINO</name>
<sequence length="357" mass="38211">MQSRSQQTLGANFEVLSAGAEKALRAGCDVDLLNQGACVGDDVCVGCDLPGANAVLPQQDNRFPNNELRCEGNRTCSQNVSSATFKFASPGQVMVCIGDVTCTDVWKVSNVGAACCSSANDGDTCSNSSFNLTANDALCQNDVCCDGTRVCTNSTMDDVESLLCRGLLACSDSQVILEQDLYCNATSESNPSSSGSTCTNSSFTFVANDTHVVDCLGDFVCEDSTFSFNENSAISFECDSEAAGTGGGQGACNEATINLAPGTQLEHHYHGYDEDQDDLPRNRRNRRNRLLGGDWTHLFPSPKSGDPFAVFKTFQEELSKMADACDAYNDASANRPFPECFPMYVNNPRLLELSVSL</sequence>
<evidence type="ECO:0000313" key="1">
    <source>
        <dbReference type="EMBL" id="CAI4002617.1"/>
    </source>
</evidence>
<evidence type="ECO:0000313" key="3">
    <source>
        <dbReference type="Proteomes" id="UP001152797"/>
    </source>
</evidence>
<accession>A0A9P1D1J2</accession>
<organism evidence="1">
    <name type="scientific">Cladocopium goreaui</name>
    <dbReference type="NCBI Taxonomy" id="2562237"/>
    <lineage>
        <taxon>Eukaryota</taxon>
        <taxon>Sar</taxon>
        <taxon>Alveolata</taxon>
        <taxon>Dinophyceae</taxon>
        <taxon>Suessiales</taxon>
        <taxon>Symbiodiniaceae</taxon>
        <taxon>Cladocopium</taxon>
    </lineage>
</organism>
<reference evidence="1" key="1">
    <citation type="submission" date="2022-10" db="EMBL/GenBank/DDBJ databases">
        <authorList>
            <person name="Chen Y."/>
            <person name="Dougan E. K."/>
            <person name="Chan C."/>
            <person name="Rhodes N."/>
            <person name="Thang M."/>
        </authorList>
    </citation>
    <scope>NUCLEOTIDE SEQUENCE</scope>
</reference>